<sequence length="72" mass="7846">MAARNESLLVVIVSVLVVVNAIIMIPASAQLTANFYEKSCPQPQALLDLIRSVVENAAWELHFSVSTFMTAL</sequence>
<proteinExistence type="predicted"/>
<name>W9RFB2_9ROSA</name>
<reference evidence="2" key="1">
    <citation type="submission" date="2013-01" db="EMBL/GenBank/DDBJ databases">
        <title>Draft Genome Sequence of a Mulberry Tree, Morus notabilis C.K. Schneid.</title>
        <authorList>
            <person name="He N."/>
            <person name="Zhao S."/>
        </authorList>
    </citation>
    <scope>NUCLEOTIDE SEQUENCE</scope>
</reference>
<gene>
    <name evidence="1" type="ORF">L484_024691</name>
</gene>
<dbReference type="EMBL" id="KE344580">
    <property type="protein sequence ID" value="EXB68676.1"/>
    <property type="molecule type" value="Genomic_DNA"/>
</dbReference>
<organism evidence="1 2">
    <name type="scientific">Morus notabilis</name>
    <dbReference type="NCBI Taxonomy" id="981085"/>
    <lineage>
        <taxon>Eukaryota</taxon>
        <taxon>Viridiplantae</taxon>
        <taxon>Streptophyta</taxon>
        <taxon>Embryophyta</taxon>
        <taxon>Tracheophyta</taxon>
        <taxon>Spermatophyta</taxon>
        <taxon>Magnoliopsida</taxon>
        <taxon>eudicotyledons</taxon>
        <taxon>Gunneridae</taxon>
        <taxon>Pentapetalae</taxon>
        <taxon>rosids</taxon>
        <taxon>fabids</taxon>
        <taxon>Rosales</taxon>
        <taxon>Moraceae</taxon>
        <taxon>Moreae</taxon>
        <taxon>Morus</taxon>
    </lineage>
</organism>
<accession>W9RFB2</accession>
<dbReference type="Proteomes" id="UP000030645">
    <property type="component" value="Unassembled WGS sequence"/>
</dbReference>
<evidence type="ECO:0000313" key="2">
    <source>
        <dbReference type="Proteomes" id="UP000030645"/>
    </source>
</evidence>
<protein>
    <submittedName>
        <fullName evidence="1">Uncharacterized protein</fullName>
    </submittedName>
</protein>
<keyword evidence="2" id="KW-1185">Reference proteome</keyword>
<evidence type="ECO:0000313" key="1">
    <source>
        <dbReference type="EMBL" id="EXB68676.1"/>
    </source>
</evidence>
<dbReference type="AlphaFoldDB" id="W9RFB2"/>